<dbReference type="RefSeq" id="WP_090395827.1">
    <property type="nucleotide sequence ID" value="NZ_FNEN01000001.1"/>
</dbReference>
<dbReference type="EMBL" id="FNEN01000001">
    <property type="protein sequence ID" value="SDI34054.1"/>
    <property type="molecule type" value="Genomic_DNA"/>
</dbReference>
<comment type="cofactor">
    <cofactor evidence="9">
        <name>Zn(2+)</name>
        <dbReference type="ChEBI" id="CHEBI:29105"/>
    </cofactor>
    <text evidence="9">Binds 1 zinc ion.</text>
</comment>
<dbReference type="PANTHER" id="PTHR46986">
    <property type="entry name" value="ENDORIBONUCLEASE YBEY, CHLOROPLASTIC"/>
    <property type="match status" value="1"/>
</dbReference>
<evidence type="ECO:0000256" key="5">
    <source>
        <dbReference type="ARBA" id="ARBA00022723"/>
    </source>
</evidence>
<feature type="binding site" evidence="9">
    <location>
        <position position="118"/>
    </location>
    <ligand>
        <name>Zn(2+)</name>
        <dbReference type="ChEBI" id="CHEBI:29105"/>
        <note>catalytic</note>
    </ligand>
</feature>
<evidence type="ECO:0000313" key="11">
    <source>
        <dbReference type="Proteomes" id="UP000198853"/>
    </source>
</evidence>
<sequence length="154" mass="17500">MAADIDIHDETTTLTQSRLTLVRNVLQSACERLGLHAHTECSLLFVDETKIRTLNRDYRGKDQVTDVLSFALNDEEDQVISPAGHTLGDIVICVKRMRDQAEEYGHSIERELCFLALHGLLHLLGYGHESTEEEKEMFTLQEELLQAYGLARET</sequence>
<keyword evidence="5 9" id="KW-0479">Metal-binding</keyword>
<dbReference type="Gene3D" id="3.40.390.30">
    <property type="entry name" value="Metalloproteases ('zincins'), catalytic domain"/>
    <property type="match status" value="1"/>
</dbReference>
<keyword evidence="7 9" id="KW-0378">Hydrolase</keyword>
<dbReference type="InterPro" id="IPR023091">
    <property type="entry name" value="MetalPrtase_cat_dom_sf_prd"/>
</dbReference>
<organism evidence="10 11">
    <name type="scientific">Natribacillus halophilus</name>
    <dbReference type="NCBI Taxonomy" id="549003"/>
    <lineage>
        <taxon>Bacteria</taxon>
        <taxon>Bacillati</taxon>
        <taxon>Bacillota</taxon>
        <taxon>Bacilli</taxon>
        <taxon>Bacillales</taxon>
        <taxon>Bacillaceae</taxon>
        <taxon>Natribacillus</taxon>
    </lineage>
</organism>
<accession>A0A1G8JS53</accession>
<evidence type="ECO:0000256" key="4">
    <source>
        <dbReference type="ARBA" id="ARBA00022722"/>
    </source>
</evidence>
<evidence type="ECO:0000256" key="3">
    <source>
        <dbReference type="ARBA" id="ARBA00022552"/>
    </source>
</evidence>
<keyword evidence="4 9" id="KW-0540">Nuclease</keyword>
<evidence type="ECO:0000256" key="1">
    <source>
        <dbReference type="ARBA" id="ARBA00010875"/>
    </source>
</evidence>
<dbReference type="InterPro" id="IPR002036">
    <property type="entry name" value="YbeY"/>
</dbReference>
<name>A0A1G8JS53_9BACI</name>
<dbReference type="GO" id="GO:0006364">
    <property type="term" value="P:rRNA processing"/>
    <property type="evidence" value="ECO:0007669"/>
    <property type="project" value="UniProtKB-UniRule"/>
</dbReference>
<comment type="subcellular location">
    <subcellularLocation>
        <location evidence="9">Cytoplasm</location>
    </subcellularLocation>
</comment>
<dbReference type="GO" id="GO:0004222">
    <property type="term" value="F:metalloendopeptidase activity"/>
    <property type="evidence" value="ECO:0007669"/>
    <property type="project" value="InterPro"/>
</dbReference>
<reference evidence="10 11" key="1">
    <citation type="submission" date="2016-10" db="EMBL/GenBank/DDBJ databases">
        <authorList>
            <person name="de Groot N.N."/>
        </authorList>
    </citation>
    <scope>NUCLEOTIDE SEQUENCE [LARGE SCALE GENOMIC DNA]</scope>
    <source>
        <strain evidence="10 11">DSM 21771</strain>
    </source>
</reference>
<keyword evidence="3 9" id="KW-0698">rRNA processing</keyword>
<evidence type="ECO:0000256" key="2">
    <source>
        <dbReference type="ARBA" id="ARBA00022517"/>
    </source>
</evidence>
<dbReference type="EC" id="3.1.-.-" evidence="9"/>
<gene>
    <name evidence="9" type="primary">ybeY</name>
    <name evidence="10" type="ORF">SAMN04488123_101369</name>
</gene>
<dbReference type="PROSITE" id="PS01306">
    <property type="entry name" value="UPF0054"/>
    <property type="match status" value="1"/>
</dbReference>
<dbReference type="InterPro" id="IPR020549">
    <property type="entry name" value="YbeY_CS"/>
</dbReference>
<evidence type="ECO:0000256" key="6">
    <source>
        <dbReference type="ARBA" id="ARBA00022759"/>
    </source>
</evidence>
<evidence type="ECO:0000256" key="8">
    <source>
        <dbReference type="ARBA" id="ARBA00022833"/>
    </source>
</evidence>
<keyword evidence="2 9" id="KW-0690">Ribosome biogenesis</keyword>
<dbReference type="Proteomes" id="UP000198853">
    <property type="component" value="Unassembled WGS sequence"/>
</dbReference>
<feature type="binding site" evidence="9">
    <location>
        <position position="128"/>
    </location>
    <ligand>
        <name>Zn(2+)</name>
        <dbReference type="ChEBI" id="CHEBI:29105"/>
        <note>catalytic</note>
    </ligand>
</feature>
<keyword evidence="9" id="KW-0963">Cytoplasm</keyword>
<dbReference type="AlphaFoldDB" id="A0A1G8JS53"/>
<evidence type="ECO:0000256" key="7">
    <source>
        <dbReference type="ARBA" id="ARBA00022801"/>
    </source>
</evidence>
<comment type="similarity">
    <text evidence="1 9">Belongs to the endoribonuclease YbeY family.</text>
</comment>
<feature type="binding site" evidence="9">
    <location>
        <position position="122"/>
    </location>
    <ligand>
        <name>Zn(2+)</name>
        <dbReference type="ChEBI" id="CHEBI:29105"/>
        <note>catalytic</note>
    </ligand>
</feature>
<dbReference type="HAMAP" id="MF_00009">
    <property type="entry name" value="Endoribonucl_YbeY"/>
    <property type="match status" value="1"/>
</dbReference>
<evidence type="ECO:0000313" key="10">
    <source>
        <dbReference type="EMBL" id="SDI34054.1"/>
    </source>
</evidence>
<dbReference type="OrthoDB" id="9807740at2"/>
<protein>
    <recommendedName>
        <fullName evidence="9">Endoribonuclease YbeY</fullName>
        <ecNumber evidence="9">3.1.-.-</ecNumber>
    </recommendedName>
</protein>
<dbReference type="NCBIfam" id="TIGR00043">
    <property type="entry name" value="rRNA maturation RNase YbeY"/>
    <property type="match status" value="1"/>
</dbReference>
<dbReference type="GO" id="GO:0005737">
    <property type="term" value="C:cytoplasm"/>
    <property type="evidence" value="ECO:0007669"/>
    <property type="project" value="UniProtKB-SubCell"/>
</dbReference>
<proteinExistence type="inferred from homology"/>
<dbReference type="SUPFAM" id="SSF55486">
    <property type="entry name" value="Metalloproteases ('zincins'), catalytic domain"/>
    <property type="match status" value="1"/>
</dbReference>
<keyword evidence="6 9" id="KW-0255">Endonuclease</keyword>
<dbReference type="GO" id="GO:0008270">
    <property type="term" value="F:zinc ion binding"/>
    <property type="evidence" value="ECO:0007669"/>
    <property type="project" value="UniProtKB-UniRule"/>
</dbReference>
<keyword evidence="11" id="KW-1185">Reference proteome</keyword>
<dbReference type="PANTHER" id="PTHR46986:SF1">
    <property type="entry name" value="ENDORIBONUCLEASE YBEY, CHLOROPLASTIC"/>
    <property type="match status" value="1"/>
</dbReference>
<evidence type="ECO:0000256" key="9">
    <source>
        <dbReference type="HAMAP-Rule" id="MF_00009"/>
    </source>
</evidence>
<dbReference type="GO" id="GO:0004521">
    <property type="term" value="F:RNA endonuclease activity"/>
    <property type="evidence" value="ECO:0007669"/>
    <property type="project" value="UniProtKB-UniRule"/>
</dbReference>
<comment type="function">
    <text evidence="9">Single strand-specific metallo-endoribonuclease involved in late-stage 70S ribosome quality control and in maturation of the 3' terminus of the 16S rRNA.</text>
</comment>
<keyword evidence="8 9" id="KW-0862">Zinc</keyword>
<dbReference type="Pfam" id="PF02130">
    <property type="entry name" value="YbeY"/>
    <property type="match status" value="1"/>
</dbReference>